<protein>
    <submittedName>
        <fullName evidence="1">Uncharacterized protein</fullName>
    </submittedName>
</protein>
<evidence type="ECO:0000313" key="1">
    <source>
        <dbReference type="EMBL" id="JAH69186.1"/>
    </source>
</evidence>
<accession>A0A0E9UTU3</accession>
<dbReference type="AlphaFoldDB" id="A0A0E9UTU3"/>
<reference evidence="1" key="2">
    <citation type="journal article" date="2015" name="Fish Shellfish Immunol.">
        <title>Early steps in the European eel (Anguilla anguilla)-Vibrio vulnificus interaction in the gills: Role of the RtxA13 toxin.</title>
        <authorList>
            <person name="Callol A."/>
            <person name="Pajuelo D."/>
            <person name="Ebbesson L."/>
            <person name="Teles M."/>
            <person name="MacKenzie S."/>
            <person name="Amaro C."/>
        </authorList>
    </citation>
    <scope>NUCLEOTIDE SEQUENCE</scope>
</reference>
<name>A0A0E9UTU3_ANGAN</name>
<reference evidence="1" key="1">
    <citation type="submission" date="2014-11" db="EMBL/GenBank/DDBJ databases">
        <authorList>
            <person name="Amaro Gonzalez C."/>
        </authorList>
    </citation>
    <scope>NUCLEOTIDE SEQUENCE</scope>
</reference>
<sequence length="24" mass="2778">MMNFSKYYLHSIFPPLISGSAINF</sequence>
<proteinExistence type="predicted"/>
<dbReference type="EMBL" id="GBXM01039391">
    <property type="protein sequence ID" value="JAH69186.1"/>
    <property type="molecule type" value="Transcribed_RNA"/>
</dbReference>
<organism evidence="1">
    <name type="scientific">Anguilla anguilla</name>
    <name type="common">European freshwater eel</name>
    <name type="synonym">Muraena anguilla</name>
    <dbReference type="NCBI Taxonomy" id="7936"/>
    <lineage>
        <taxon>Eukaryota</taxon>
        <taxon>Metazoa</taxon>
        <taxon>Chordata</taxon>
        <taxon>Craniata</taxon>
        <taxon>Vertebrata</taxon>
        <taxon>Euteleostomi</taxon>
        <taxon>Actinopterygii</taxon>
        <taxon>Neopterygii</taxon>
        <taxon>Teleostei</taxon>
        <taxon>Anguilliformes</taxon>
        <taxon>Anguillidae</taxon>
        <taxon>Anguilla</taxon>
    </lineage>
</organism>